<keyword evidence="3" id="KW-1185">Reference proteome</keyword>
<protein>
    <submittedName>
        <fullName evidence="2">Uncharacterized protein</fullName>
    </submittedName>
</protein>
<organism evidence="2 3">
    <name type="scientific">Clostridium mobile</name>
    <dbReference type="NCBI Taxonomy" id="2841512"/>
    <lineage>
        <taxon>Bacteria</taxon>
        <taxon>Bacillati</taxon>
        <taxon>Bacillota</taxon>
        <taxon>Clostridia</taxon>
        <taxon>Eubacteriales</taxon>
        <taxon>Clostridiaceae</taxon>
        <taxon>Clostridium</taxon>
    </lineage>
</organism>
<evidence type="ECO:0000256" key="1">
    <source>
        <dbReference type="SAM" id="Phobius"/>
    </source>
</evidence>
<evidence type="ECO:0000313" key="3">
    <source>
        <dbReference type="Proteomes" id="UP000726170"/>
    </source>
</evidence>
<keyword evidence="1" id="KW-0812">Transmembrane</keyword>
<dbReference type="Proteomes" id="UP000726170">
    <property type="component" value="Unassembled WGS sequence"/>
</dbReference>
<sequence length="157" mass="18703">MKKDKTLMISLTSIILFNVFFIIILICYNDIIILPIKFIKNVTKEYYYWYMDRPPIPNESIVIGITTIVKMMFSLILSLEFFYTIFNKKYANVIDKKNIVISIIIGFTIYCLSFLFIKYKAQHYRLFMTLISTEILSMMLLNLVLKIKKEKLTYNIN</sequence>
<feature type="transmembrane region" description="Helical" evidence="1">
    <location>
        <begin position="98"/>
        <end position="117"/>
    </location>
</feature>
<name>A0ABS6EGT1_9CLOT</name>
<comment type="caution">
    <text evidence="2">The sequence shown here is derived from an EMBL/GenBank/DDBJ whole genome shotgun (WGS) entry which is preliminary data.</text>
</comment>
<proteinExistence type="predicted"/>
<dbReference type="EMBL" id="JAHLQF010000002">
    <property type="protein sequence ID" value="MBU5484418.1"/>
    <property type="molecule type" value="Genomic_DNA"/>
</dbReference>
<feature type="transmembrane region" description="Helical" evidence="1">
    <location>
        <begin position="123"/>
        <end position="145"/>
    </location>
</feature>
<evidence type="ECO:0000313" key="2">
    <source>
        <dbReference type="EMBL" id="MBU5484418.1"/>
    </source>
</evidence>
<feature type="transmembrane region" description="Helical" evidence="1">
    <location>
        <begin position="7"/>
        <end position="36"/>
    </location>
</feature>
<gene>
    <name evidence="2" type="ORF">KQI86_08765</name>
</gene>
<keyword evidence="1" id="KW-1133">Transmembrane helix</keyword>
<accession>A0ABS6EGT1</accession>
<reference evidence="2 3" key="1">
    <citation type="submission" date="2021-06" db="EMBL/GenBank/DDBJ databases">
        <authorList>
            <person name="Sun Q."/>
            <person name="Li D."/>
        </authorList>
    </citation>
    <scope>NUCLEOTIDE SEQUENCE [LARGE SCALE GENOMIC DNA]</scope>
    <source>
        <strain evidence="2 3">MSJ-11</strain>
    </source>
</reference>
<feature type="transmembrane region" description="Helical" evidence="1">
    <location>
        <begin position="61"/>
        <end position="86"/>
    </location>
</feature>
<keyword evidence="1" id="KW-0472">Membrane</keyword>
<dbReference type="RefSeq" id="WP_216438894.1">
    <property type="nucleotide sequence ID" value="NZ_JAHLQF010000002.1"/>
</dbReference>